<dbReference type="InterPro" id="IPR012373">
    <property type="entry name" value="Ferrdict_sens_TM"/>
</dbReference>
<dbReference type="PIRSF" id="PIRSF018266">
    <property type="entry name" value="FecR"/>
    <property type="match status" value="1"/>
</dbReference>
<evidence type="ECO:0000313" key="4">
    <source>
        <dbReference type="Proteomes" id="UP000030907"/>
    </source>
</evidence>
<keyword evidence="1" id="KW-0472">Membrane</keyword>
<gene>
    <name evidence="3" type="ORF">SKP52_07975</name>
</gene>
<dbReference type="Gene3D" id="2.60.120.1440">
    <property type="match status" value="1"/>
</dbReference>
<feature type="transmembrane region" description="Helical" evidence="1">
    <location>
        <begin position="82"/>
        <end position="102"/>
    </location>
</feature>
<dbReference type="PANTHER" id="PTHR30273">
    <property type="entry name" value="PERIPLASMIC SIGNAL SENSOR AND SIGMA FACTOR ACTIVATOR FECR-RELATED"/>
    <property type="match status" value="1"/>
</dbReference>
<keyword evidence="1" id="KW-1133">Transmembrane helix</keyword>
<evidence type="ECO:0000259" key="2">
    <source>
        <dbReference type="Pfam" id="PF04773"/>
    </source>
</evidence>
<dbReference type="EMBL" id="CP009122">
    <property type="protein sequence ID" value="AJA08514.1"/>
    <property type="molecule type" value="Genomic_DNA"/>
</dbReference>
<dbReference type="KEGG" id="sphk:SKP52_07975"/>
<dbReference type="GO" id="GO:0016989">
    <property type="term" value="F:sigma factor antagonist activity"/>
    <property type="evidence" value="ECO:0007669"/>
    <property type="project" value="TreeGrafter"/>
</dbReference>
<dbReference type="RefSeq" id="WP_052207957.1">
    <property type="nucleotide sequence ID" value="NZ_CP009122.1"/>
</dbReference>
<proteinExistence type="predicted"/>
<keyword evidence="4" id="KW-1185">Reference proteome</keyword>
<dbReference type="STRING" id="1515612.SKP52_07975"/>
<evidence type="ECO:0000313" key="3">
    <source>
        <dbReference type="EMBL" id="AJA08514.1"/>
    </source>
</evidence>
<evidence type="ECO:0000256" key="1">
    <source>
        <dbReference type="SAM" id="Phobius"/>
    </source>
</evidence>
<dbReference type="AlphaFoldDB" id="A0A0A7PEV8"/>
<reference evidence="3 4" key="1">
    <citation type="journal article" date="2015" name="Int. J. Syst. Evol. Microbiol.">
        <title>Description of Sphingopyxis fribergensis sp. nov. - a soil bacterium with the ability to degrade styrene and phenylacetic acid.</title>
        <authorList>
            <person name="Oelschlagel M."/>
            <person name="Ruckert C."/>
            <person name="Kalinowski J."/>
            <person name="Schmidt G."/>
            <person name="Schlomann M."/>
            <person name="Tischler D."/>
        </authorList>
    </citation>
    <scope>NUCLEOTIDE SEQUENCE [LARGE SCALE GENOMIC DNA]</scope>
    <source>
        <strain evidence="3 4">Kp5.2</strain>
    </source>
</reference>
<dbReference type="PANTHER" id="PTHR30273:SF2">
    <property type="entry name" value="PROTEIN FECR"/>
    <property type="match status" value="1"/>
</dbReference>
<dbReference type="InterPro" id="IPR006860">
    <property type="entry name" value="FecR"/>
</dbReference>
<organism evidence="3 4">
    <name type="scientific">Sphingopyxis fribergensis</name>
    <dbReference type="NCBI Taxonomy" id="1515612"/>
    <lineage>
        <taxon>Bacteria</taxon>
        <taxon>Pseudomonadati</taxon>
        <taxon>Pseudomonadota</taxon>
        <taxon>Alphaproteobacteria</taxon>
        <taxon>Sphingomonadales</taxon>
        <taxon>Sphingomonadaceae</taxon>
        <taxon>Sphingopyxis</taxon>
    </lineage>
</organism>
<feature type="domain" description="FecR protein" evidence="2">
    <location>
        <begin position="111"/>
        <end position="201"/>
    </location>
</feature>
<dbReference type="HOGENOM" id="CLU_050192_0_2_5"/>
<protein>
    <recommendedName>
        <fullName evidence="2">FecR protein domain-containing protein</fullName>
    </recommendedName>
</protein>
<accession>A0A0A7PEV8</accession>
<dbReference type="Proteomes" id="UP000030907">
    <property type="component" value="Chromosome"/>
</dbReference>
<dbReference type="Pfam" id="PF04773">
    <property type="entry name" value="FecR"/>
    <property type="match status" value="1"/>
</dbReference>
<name>A0A0A7PEV8_9SPHN</name>
<keyword evidence="1" id="KW-0812">Transmembrane</keyword>
<sequence>MAETAPRKTFETLRDEALGWIIRLREGDATDWQAFEQWMAGDPRAADIYWDLAADDADVADALLQDRPIVPTAAQPARTAKAMWLGGGVLALAASLLLLLFLPGPTVTYSVETAPGQTRSIPLSDGSEILLNGGSKIQLDRENPRRARLADGEGRFTIAHDETRPFIVEVGEASLTDLGTVFSVTRQGGELRVAVAEGAVRYSRGGISRDLAAGDTLRIGRDGRLVAGEIEPADVAAWADGRLAYGSVDVAAVAADLSRATGLDVSADPAVARRPFSGGFALGKRDAETVRRAASLMGLRIRAKGKGWILEAPASGLE</sequence>